<evidence type="ECO:0008006" key="6">
    <source>
        <dbReference type="Google" id="ProtNLM"/>
    </source>
</evidence>
<evidence type="ECO:0000256" key="1">
    <source>
        <dbReference type="SAM" id="Phobius"/>
    </source>
</evidence>
<reference evidence="4 5" key="1">
    <citation type="submission" date="2018-11" db="EMBL/GenBank/DDBJ databases">
        <title>Species Designations Belie Phenotypic and Genotypic Heterogeneity in Oral Streptococci.</title>
        <authorList>
            <person name="Velsko I."/>
        </authorList>
    </citation>
    <scope>NUCLEOTIDE SEQUENCE [LARGE SCALE GENOMIC DNA]</scope>
    <source>
        <strain evidence="2 5">BCA12</strain>
        <strain evidence="3 4">BCC22</strain>
    </source>
</reference>
<dbReference type="EMBL" id="RJNR01000001">
    <property type="protein sequence ID" value="RSI84868.1"/>
    <property type="molecule type" value="Genomic_DNA"/>
</dbReference>
<evidence type="ECO:0000313" key="2">
    <source>
        <dbReference type="EMBL" id="RSI84868.1"/>
    </source>
</evidence>
<dbReference type="Proteomes" id="UP000277742">
    <property type="component" value="Unassembled WGS sequence"/>
</dbReference>
<dbReference type="RefSeq" id="WP_049493098.1">
    <property type="nucleotide sequence ID" value="NZ_RJNR01000001.1"/>
</dbReference>
<feature type="transmembrane region" description="Helical" evidence="1">
    <location>
        <begin position="229"/>
        <end position="250"/>
    </location>
</feature>
<feature type="transmembrane region" description="Helical" evidence="1">
    <location>
        <begin position="345"/>
        <end position="362"/>
    </location>
</feature>
<evidence type="ECO:0000313" key="5">
    <source>
        <dbReference type="Proteomes" id="UP000277742"/>
    </source>
</evidence>
<dbReference type="EMBL" id="RJPW01000001">
    <property type="protein sequence ID" value="RSJ94299.1"/>
    <property type="molecule type" value="Genomic_DNA"/>
</dbReference>
<feature type="transmembrane region" description="Helical" evidence="1">
    <location>
        <begin position="12"/>
        <end position="34"/>
    </location>
</feature>
<feature type="transmembrane region" description="Helical" evidence="1">
    <location>
        <begin position="149"/>
        <end position="170"/>
    </location>
</feature>
<comment type="caution">
    <text evidence="3">The sequence shown here is derived from an EMBL/GenBank/DDBJ whole genome shotgun (WGS) entry which is preliminary data.</text>
</comment>
<evidence type="ECO:0000313" key="4">
    <source>
        <dbReference type="Proteomes" id="UP000271520"/>
    </source>
</evidence>
<evidence type="ECO:0000313" key="3">
    <source>
        <dbReference type="EMBL" id="RSJ94299.1"/>
    </source>
</evidence>
<feature type="transmembrane region" description="Helical" evidence="1">
    <location>
        <begin position="114"/>
        <end position="137"/>
    </location>
</feature>
<feature type="transmembrane region" description="Helical" evidence="1">
    <location>
        <begin position="198"/>
        <end position="217"/>
    </location>
</feature>
<sequence>MKIVVQKRSLPEILALTALGIFLFVSILDATFYVQHLPRIAYKVLIAISLALLVIKELYKKDYDYRTIIGLIITVLVYLIIGKISTLSSNIAISLFFIYALRDIPFKSVAKTSLVVSVLMLLFVIFSANMGVITNYLEISGTRVRSYLGFRYALLPSILLMNVVATTLYINKNNIRYWQWLLLSLSVYWVYGQTDSRLTFYNSCILLAFNILIKWFPNILSKLGNVFKIFKFTFIFNAIISFWITINYLGSNNYFVNGFFFKLNQALGGRLYLANKSLELFGFGLFGKPVEWNGNGLTVEGVRNYQTYLYVDNLYIQVLQKFGLLVLVLMVTLLTLTLSKAIKKNQWIIAFILIVMSFQSMIDDLNLYLHYNIFWILIGSLIYSDYQFSDESDEELGGNSFEEII</sequence>
<name>A0A3R9M9C6_STRMT</name>
<keyword evidence="1" id="KW-0812">Transmembrane</keyword>
<keyword evidence="1" id="KW-0472">Membrane</keyword>
<gene>
    <name evidence="3" type="ORF">D8788_01635</name>
    <name evidence="2" type="ORF">D8855_01430</name>
</gene>
<feature type="transmembrane region" description="Helical" evidence="1">
    <location>
        <begin position="368"/>
        <end position="386"/>
    </location>
</feature>
<dbReference type="Proteomes" id="UP000271520">
    <property type="component" value="Unassembled WGS sequence"/>
</dbReference>
<dbReference type="AlphaFoldDB" id="A0A3R9M9C6"/>
<organism evidence="3 4">
    <name type="scientific">Streptococcus mitis</name>
    <dbReference type="NCBI Taxonomy" id="28037"/>
    <lineage>
        <taxon>Bacteria</taxon>
        <taxon>Bacillati</taxon>
        <taxon>Bacillota</taxon>
        <taxon>Bacilli</taxon>
        <taxon>Lactobacillales</taxon>
        <taxon>Streptococcaceae</taxon>
        <taxon>Streptococcus</taxon>
        <taxon>Streptococcus mitis group</taxon>
    </lineage>
</organism>
<keyword evidence="1" id="KW-1133">Transmembrane helix</keyword>
<accession>A0A3R9M9C6</accession>
<feature type="transmembrane region" description="Helical" evidence="1">
    <location>
        <begin position="63"/>
        <end position="81"/>
    </location>
</feature>
<protein>
    <recommendedName>
        <fullName evidence="6">Polymerase</fullName>
    </recommendedName>
</protein>
<feature type="transmembrane region" description="Helical" evidence="1">
    <location>
        <begin position="318"/>
        <end position="338"/>
    </location>
</feature>
<proteinExistence type="predicted"/>
<feature type="transmembrane region" description="Helical" evidence="1">
    <location>
        <begin position="40"/>
        <end position="56"/>
    </location>
</feature>